<organism evidence="1 2">
    <name type="scientific">Meganyctiphanes norvegica</name>
    <name type="common">Northern krill</name>
    <name type="synonym">Thysanopoda norvegica</name>
    <dbReference type="NCBI Taxonomy" id="48144"/>
    <lineage>
        <taxon>Eukaryota</taxon>
        <taxon>Metazoa</taxon>
        <taxon>Ecdysozoa</taxon>
        <taxon>Arthropoda</taxon>
        <taxon>Crustacea</taxon>
        <taxon>Multicrustacea</taxon>
        <taxon>Malacostraca</taxon>
        <taxon>Eumalacostraca</taxon>
        <taxon>Eucarida</taxon>
        <taxon>Euphausiacea</taxon>
        <taxon>Euphausiidae</taxon>
        <taxon>Meganyctiphanes</taxon>
    </lineage>
</organism>
<evidence type="ECO:0008006" key="3">
    <source>
        <dbReference type="Google" id="ProtNLM"/>
    </source>
</evidence>
<proteinExistence type="predicted"/>
<keyword evidence="2" id="KW-1185">Reference proteome</keyword>
<name>A0AAV2QZZ6_MEGNR</name>
<comment type="caution">
    <text evidence="1">The sequence shown here is derived from an EMBL/GenBank/DDBJ whole genome shotgun (WGS) entry which is preliminary data.</text>
</comment>
<dbReference type="Gene3D" id="1.25.40.20">
    <property type="entry name" value="Ankyrin repeat-containing domain"/>
    <property type="match status" value="1"/>
</dbReference>
<protein>
    <recommendedName>
        <fullName evidence="3">Ankyrin repeat domain-containing protein</fullName>
    </recommendedName>
</protein>
<reference evidence="1 2" key="1">
    <citation type="submission" date="2024-05" db="EMBL/GenBank/DDBJ databases">
        <authorList>
            <person name="Wallberg A."/>
        </authorList>
    </citation>
    <scope>NUCLEOTIDE SEQUENCE [LARGE SCALE GENOMIC DNA]</scope>
</reference>
<dbReference type="SUPFAM" id="SSF48403">
    <property type="entry name" value="Ankyrin repeat"/>
    <property type="match status" value="1"/>
</dbReference>
<dbReference type="AlphaFoldDB" id="A0AAV2QZZ6"/>
<sequence length="221" mass="25265">MSDLEYPINVEKSVLRDETVELIEKISDWSYSHNWNELLKCLSDNQEYINRTRLARDSTTPPKLFTPLHQAAYGKAPKNVIENLLNLGASKTLKTTEGQTAYDIAVQKNMQQDILDILQVPEEIKKNEEEIKKMEKGLHKAILGRVEDLIKKNNMQLPQLSFLYEFEDFWFPVPGMYGGFHVCKCDKGVETSSWCRVAGGSGQKHLIDKQGDVKITEEGFV</sequence>
<evidence type="ECO:0000313" key="1">
    <source>
        <dbReference type="EMBL" id="CAL4102304.1"/>
    </source>
</evidence>
<accession>A0AAV2QZZ6</accession>
<dbReference type="InterPro" id="IPR036770">
    <property type="entry name" value="Ankyrin_rpt-contain_sf"/>
</dbReference>
<dbReference type="EMBL" id="CAXKWB010011809">
    <property type="protein sequence ID" value="CAL4102304.1"/>
    <property type="molecule type" value="Genomic_DNA"/>
</dbReference>
<gene>
    <name evidence="1" type="ORF">MNOR_LOCUS17284</name>
</gene>
<evidence type="ECO:0000313" key="2">
    <source>
        <dbReference type="Proteomes" id="UP001497623"/>
    </source>
</evidence>
<dbReference type="Proteomes" id="UP001497623">
    <property type="component" value="Unassembled WGS sequence"/>
</dbReference>